<sequence length="237" mass="27771">MQKHKRKQSEMNPPTSHNIQTQLKAFPTNMQTTRQAINNTNHPSSALKAKLLDLLFLIICPKTPRQPHLHIRKQLVKRLTTPITCHHRSNQLFELLFLILCPKTPRQPHLLVKRLTTPITYHHRFNQLFDLIFFMICAKALRPPHLHFKLMFDLITPEIQHTSRGKCRQEEKTYIEDELLASLDLLEPPENFIEHQWRVYKSHLRKPIAKVIAYREISSKVKDLVGPESIAEDVVVA</sequence>
<dbReference type="EMBL" id="BKCJ010240151">
    <property type="protein sequence ID" value="GEZ09399.1"/>
    <property type="molecule type" value="Genomic_DNA"/>
</dbReference>
<evidence type="ECO:0000313" key="1">
    <source>
        <dbReference type="EMBL" id="GEZ09399.1"/>
    </source>
</evidence>
<dbReference type="AlphaFoldDB" id="A0A699I2Y4"/>
<proteinExistence type="predicted"/>
<reference evidence="1" key="1">
    <citation type="journal article" date="2019" name="Sci. Rep.">
        <title>Draft genome of Tanacetum cinerariifolium, the natural source of mosquito coil.</title>
        <authorList>
            <person name="Yamashiro T."/>
            <person name="Shiraishi A."/>
            <person name="Satake H."/>
            <person name="Nakayama K."/>
        </authorList>
    </citation>
    <scope>NUCLEOTIDE SEQUENCE</scope>
</reference>
<organism evidence="1">
    <name type="scientific">Tanacetum cinerariifolium</name>
    <name type="common">Dalmatian daisy</name>
    <name type="synonym">Chrysanthemum cinerariifolium</name>
    <dbReference type="NCBI Taxonomy" id="118510"/>
    <lineage>
        <taxon>Eukaryota</taxon>
        <taxon>Viridiplantae</taxon>
        <taxon>Streptophyta</taxon>
        <taxon>Embryophyta</taxon>
        <taxon>Tracheophyta</taxon>
        <taxon>Spermatophyta</taxon>
        <taxon>Magnoliopsida</taxon>
        <taxon>eudicotyledons</taxon>
        <taxon>Gunneridae</taxon>
        <taxon>Pentapetalae</taxon>
        <taxon>asterids</taxon>
        <taxon>campanulids</taxon>
        <taxon>Asterales</taxon>
        <taxon>Asteraceae</taxon>
        <taxon>Asteroideae</taxon>
        <taxon>Anthemideae</taxon>
        <taxon>Anthemidinae</taxon>
        <taxon>Tanacetum</taxon>
    </lineage>
</organism>
<gene>
    <name evidence="1" type="ORF">Tci_481372</name>
</gene>
<comment type="caution">
    <text evidence="1">The sequence shown here is derived from an EMBL/GenBank/DDBJ whole genome shotgun (WGS) entry which is preliminary data.</text>
</comment>
<name>A0A699I2Y4_TANCI</name>
<accession>A0A699I2Y4</accession>
<protein>
    <submittedName>
        <fullName evidence="1">Uncharacterized protein</fullName>
    </submittedName>
</protein>